<sequence>MATYILPPDAVAVGSTNQQAGETVITPTSLPINDFLISQGYDPADAVVTITIDDQYIVDDEDLDGDGTPDPYIPDDTPVSSFEIDADGDGTADYYVAGQGSQASELSTNNQYSGNTCSYSGGFYFHDSETGEEVDSVNGTIFITTDGTFTPGVSKPVVPMDNGGIALDDLVVVCFTRGTWITTPDGPRLIEELAVGDLVTTLDQGPQPIRWIGSRRLSRGTLARLPNLRPIRIAAGALGPGLPETDLVVSPQHRMLLSSPIVRRLFDTDEVLVPAKKLLGQPGIAEEAAQSVEYFHILLDRHQVVIANGAPSETLLVGQIALRALGAEARREIALIFPEIALPGFAPVPARQLAAPRRIGKLVERHVRNGHPLCQQVRSAAS</sequence>
<dbReference type="InterPro" id="IPR028992">
    <property type="entry name" value="Hedgehog/Intein_dom"/>
</dbReference>
<evidence type="ECO:0000313" key="3">
    <source>
        <dbReference type="Proteomes" id="UP001251085"/>
    </source>
</evidence>
<proteinExistence type="predicted"/>
<reference evidence="3" key="1">
    <citation type="submission" date="2023-07" db="EMBL/GenBank/DDBJ databases">
        <title>Characterization of two Paracoccaceae strains isolated from Phycosphere and proposal of Xinfangfangia lacusdiani sp. nov.</title>
        <authorList>
            <person name="Deng Y."/>
            <person name="Zhang Y.Q."/>
        </authorList>
    </citation>
    <scope>NUCLEOTIDE SEQUENCE [LARGE SCALE GENOMIC DNA]</scope>
    <source>
        <strain evidence="3">CPCC 101403</strain>
    </source>
</reference>
<keyword evidence="3" id="KW-1185">Reference proteome</keyword>
<dbReference type="SUPFAM" id="SSF51294">
    <property type="entry name" value="Hedgehog/intein (Hint) domain"/>
    <property type="match status" value="1"/>
</dbReference>
<organism evidence="2 3">
    <name type="scientific">Paracoccus broussonetiae</name>
    <dbReference type="NCBI Taxonomy" id="3075834"/>
    <lineage>
        <taxon>Bacteria</taxon>
        <taxon>Pseudomonadati</taxon>
        <taxon>Pseudomonadota</taxon>
        <taxon>Alphaproteobacteria</taxon>
        <taxon>Rhodobacterales</taxon>
        <taxon>Paracoccaceae</taxon>
        <taxon>Paracoccus</taxon>
    </lineage>
</organism>
<dbReference type="Gene3D" id="2.170.16.10">
    <property type="entry name" value="Hedgehog/Intein (Hint) domain"/>
    <property type="match status" value="1"/>
</dbReference>
<accession>A0ABU3EG54</accession>
<dbReference type="InterPro" id="IPR036844">
    <property type="entry name" value="Hint_dom_sf"/>
</dbReference>
<comment type="caution">
    <text evidence="2">The sequence shown here is derived from an EMBL/GenBank/DDBJ whole genome shotgun (WGS) entry which is preliminary data.</text>
</comment>
<evidence type="ECO:0000259" key="1">
    <source>
        <dbReference type="Pfam" id="PF13403"/>
    </source>
</evidence>
<dbReference type="Proteomes" id="UP001251085">
    <property type="component" value="Unassembled WGS sequence"/>
</dbReference>
<gene>
    <name evidence="2" type="ORF">RM190_15165</name>
</gene>
<dbReference type="EMBL" id="JAVRQI010000011">
    <property type="protein sequence ID" value="MDT1063214.1"/>
    <property type="molecule type" value="Genomic_DNA"/>
</dbReference>
<dbReference type="Pfam" id="PF13403">
    <property type="entry name" value="Hint_2"/>
    <property type="match status" value="1"/>
</dbReference>
<name>A0ABU3EG54_9RHOB</name>
<dbReference type="RefSeq" id="WP_311760301.1">
    <property type="nucleotide sequence ID" value="NZ_JAVRQI010000011.1"/>
</dbReference>
<evidence type="ECO:0000313" key="2">
    <source>
        <dbReference type="EMBL" id="MDT1063214.1"/>
    </source>
</evidence>
<feature type="domain" description="Hedgehog/Intein (Hint)" evidence="1">
    <location>
        <begin position="173"/>
        <end position="318"/>
    </location>
</feature>
<protein>
    <submittedName>
        <fullName evidence="2">Hint domain-containing protein</fullName>
    </submittedName>
</protein>